<comment type="caution">
    <text evidence="2">The sequence shown here is derived from an EMBL/GenBank/DDBJ whole genome shotgun (WGS) entry which is preliminary data.</text>
</comment>
<dbReference type="Proteomes" id="UP000273252">
    <property type="component" value="Unassembled WGS sequence"/>
</dbReference>
<dbReference type="AlphaFoldDB" id="A0A3A6QAT4"/>
<dbReference type="RefSeq" id="WP_120033235.1">
    <property type="nucleotide sequence ID" value="NZ_QVMU01000017.1"/>
</dbReference>
<feature type="domain" description="DSBA-like thioredoxin" evidence="1">
    <location>
        <begin position="6"/>
        <end position="205"/>
    </location>
</feature>
<dbReference type="Pfam" id="PF01323">
    <property type="entry name" value="DSBA"/>
    <property type="match status" value="1"/>
</dbReference>
<dbReference type="EMBL" id="QVMU01000017">
    <property type="protein sequence ID" value="RJX68932.1"/>
    <property type="molecule type" value="Genomic_DNA"/>
</dbReference>
<evidence type="ECO:0000313" key="2">
    <source>
        <dbReference type="EMBL" id="RJX68932.1"/>
    </source>
</evidence>
<gene>
    <name evidence="2" type="ORF">DZ860_15945</name>
</gene>
<name>A0A3A6QAT4_9VIBR</name>
<dbReference type="GO" id="GO:0016491">
    <property type="term" value="F:oxidoreductase activity"/>
    <property type="evidence" value="ECO:0007669"/>
    <property type="project" value="InterPro"/>
</dbReference>
<dbReference type="PANTHER" id="PTHR13887">
    <property type="entry name" value="GLUTATHIONE S-TRANSFERASE KAPPA"/>
    <property type="match status" value="1"/>
</dbReference>
<reference evidence="2 3" key="1">
    <citation type="submission" date="2018-08" db="EMBL/GenBank/DDBJ databases">
        <title>Vibrio isolated from the Eastern China Marginal Seas.</title>
        <authorList>
            <person name="Li Y."/>
        </authorList>
    </citation>
    <scope>NUCLEOTIDE SEQUENCE [LARGE SCALE GENOMIC DNA]</scope>
    <source>
        <strain evidence="2 3">BEI233</strain>
    </source>
</reference>
<dbReference type="SUPFAM" id="SSF52833">
    <property type="entry name" value="Thioredoxin-like"/>
    <property type="match status" value="1"/>
</dbReference>
<evidence type="ECO:0000313" key="3">
    <source>
        <dbReference type="Proteomes" id="UP000273252"/>
    </source>
</evidence>
<dbReference type="CDD" id="cd03024">
    <property type="entry name" value="DsbA_FrnE"/>
    <property type="match status" value="1"/>
</dbReference>
<dbReference type="PANTHER" id="PTHR13887:SF41">
    <property type="entry name" value="THIOREDOXIN SUPERFAMILY PROTEIN"/>
    <property type="match status" value="1"/>
</dbReference>
<dbReference type="OrthoDB" id="9799122at2"/>
<proteinExistence type="predicted"/>
<dbReference type="InterPro" id="IPR036249">
    <property type="entry name" value="Thioredoxin-like_sf"/>
</dbReference>
<sequence>MNNIRIDIVSDIVCPWCVIGYKRLERVLNSHSSHIKADIHWHPFELNPAMPIQGQNLREHLAEKYDTTREASTLARKTLTQLGQEVDFEFQFFDEMRIFNTRKAHQLLLWAQDQDKQSLLMTLLFQAYFTQRQDISNPETLIGLAQSIGLDLDTAQHVLLDESWANTVLATERQWLDAGIQAVPAFILNQKHLISGAQTEAILTRAICEITKQESWPK</sequence>
<dbReference type="InterPro" id="IPR001853">
    <property type="entry name" value="DSBA-like_thioredoxin_dom"/>
</dbReference>
<keyword evidence="3" id="KW-1185">Reference proteome</keyword>
<protein>
    <submittedName>
        <fullName evidence="2">DsbA family oxidoreductase</fullName>
    </submittedName>
</protein>
<evidence type="ECO:0000259" key="1">
    <source>
        <dbReference type="Pfam" id="PF01323"/>
    </source>
</evidence>
<dbReference type="Gene3D" id="3.40.30.10">
    <property type="entry name" value="Glutaredoxin"/>
    <property type="match status" value="1"/>
</dbReference>
<organism evidence="2 3">
    <name type="scientific">Vibrio sinensis</name>
    <dbReference type="NCBI Taxonomy" id="2302434"/>
    <lineage>
        <taxon>Bacteria</taxon>
        <taxon>Pseudomonadati</taxon>
        <taxon>Pseudomonadota</taxon>
        <taxon>Gammaproteobacteria</taxon>
        <taxon>Vibrionales</taxon>
        <taxon>Vibrionaceae</taxon>
        <taxon>Vibrio</taxon>
    </lineage>
</organism>
<accession>A0A3A6QAT4</accession>